<evidence type="ECO:0000313" key="2">
    <source>
        <dbReference type="EMBL" id="RPB02582.1"/>
    </source>
</evidence>
<feature type="region of interest" description="Disordered" evidence="1">
    <location>
        <begin position="373"/>
        <end position="410"/>
    </location>
</feature>
<protein>
    <submittedName>
        <fullName evidence="2">Uncharacterized protein</fullName>
    </submittedName>
</protein>
<dbReference type="InterPro" id="IPR012340">
    <property type="entry name" value="NA-bd_OB-fold"/>
</dbReference>
<dbReference type="Proteomes" id="UP000276215">
    <property type="component" value="Unassembled WGS sequence"/>
</dbReference>
<dbReference type="EMBL" id="ML120367">
    <property type="protein sequence ID" value="RPB02582.1"/>
    <property type="molecule type" value="Genomic_DNA"/>
</dbReference>
<feature type="compositionally biased region" description="Basic and acidic residues" evidence="1">
    <location>
        <begin position="381"/>
        <end position="391"/>
    </location>
</feature>
<feature type="compositionally biased region" description="Low complexity" evidence="1">
    <location>
        <begin position="13"/>
        <end position="22"/>
    </location>
</feature>
<name>A0A3N4K057_9PEZI</name>
<reference evidence="2 3" key="1">
    <citation type="journal article" date="2018" name="Nat. Ecol. Evol.">
        <title>Pezizomycetes genomes reveal the molecular basis of ectomycorrhizal truffle lifestyle.</title>
        <authorList>
            <person name="Murat C."/>
            <person name="Payen T."/>
            <person name="Noel B."/>
            <person name="Kuo A."/>
            <person name="Morin E."/>
            <person name="Chen J."/>
            <person name="Kohler A."/>
            <person name="Krizsan K."/>
            <person name="Balestrini R."/>
            <person name="Da Silva C."/>
            <person name="Montanini B."/>
            <person name="Hainaut M."/>
            <person name="Levati E."/>
            <person name="Barry K.W."/>
            <person name="Belfiori B."/>
            <person name="Cichocki N."/>
            <person name="Clum A."/>
            <person name="Dockter R.B."/>
            <person name="Fauchery L."/>
            <person name="Guy J."/>
            <person name="Iotti M."/>
            <person name="Le Tacon F."/>
            <person name="Lindquist E.A."/>
            <person name="Lipzen A."/>
            <person name="Malagnac F."/>
            <person name="Mello A."/>
            <person name="Molinier V."/>
            <person name="Miyauchi S."/>
            <person name="Poulain J."/>
            <person name="Riccioni C."/>
            <person name="Rubini A."/>
            <person name="Sitrit Y."/>
            <person name="Splivallo R."/>
            <person name="Traeger S."/>
            <person name="Wang M."/>
            <person name="Zifcakova L."/>
            <person name="Wipf D."/>
            <person name="Zambonelli A."/>
            <person name="Paolocci F."/>
            <person name="Nowrousian M."/>
            <person name="Ottonello S."/>
            <person name="Baldrian P."/>
            <person name="Spatafora J.W."/>
            <person name="Henrissat B."/>
            <person name="Nagy L.G."/>
            <person name="Aury J.M."/>
            <person name="Wincker P."/>
            <person name="Grigoriev I.V."/>
            <person name="Bonfante P."/>
            <person name="Martin F.M."/>
        </authorList>
    </citation>
    <scope>NUCLEOTIDE SEQUENCE [LARGE SCALE GENOMIC DNA]</scope>
    <source>
        <strain evidence="2 3">120613-1</strain>
    </source>
</reference>
<dbReference type="AlphaFoldDB" id="A0A3N4K057"/>
<sequence length="410" mass="44335">MAASSQLPSSYQTACSPTASFTSPPPTASPVNASQVRCGTTIIFLGAPTRSAILHTKSPKLLKDTELLDAFRDRSSNGIGGDVPTPTAITAATSEHAAWRILPLKRKRLPTGFSQKSDLHTPIIPTAESCNETSSIEYSSSSAAPASNEDLTRSFAVHNVPSSPVHISTTTSVNTSFVTTTDGSSTSFASNAAPNSCIPPLPPIGMLTDLRSLPHARYLISIQPQTMSVSTIVGIISISPVRNIVTKKFHKPLMFQTLLVGDETAAGFKIDIWIPLTSNTPASKAFKETVGSLRLQDVILIENLALGVWNDKVNGATLRKDRTHIKLVYRLNRFGSRERRKWGGVNLQTGGEDLGLEKIRRVAEWAENFVDPGRARRNKKAREGEGNKEGEAVLEDCGEEDTQLPDDTQY</sequence>
<keyword evidence="3" id="KW-1185">Reference proteome</keyword>
<dbReference type="OrthoDB" id="5378679at2759"/>
<evidence type="ECO:0000256" key="1">
    <source>
        <dbReference type="SAM" id="MobiDB-lite"/>
    </source>
</evidence>
<proteinExistence type="predicted"/>
<feature type="region of interest" description="Disordered" evidence="1">
    <location>
        <begin position="1"/>
        <end position="32"/>
    </location>
</feature>
<feature type="compositionally biased region" description="Acidic residues" evidence="1">
    <location>
        <begin position="392"/>
        <end position="410"/>
    </location>
</feature>
<dbReference type="SUPFAM" id="SSF50249">
    <property type="entry name" value="Nucleic acid-binding proteins"/>
    <property type="match status" value="1"/>
</dbReference>
<evidence type="ECO:0000313" key="3">
    <source>
        <dbReference type="Proteomes" id="UP000276215"/>
    </source>
</evidence>
<accession>A0A3N4K057</accession>
<gene>
    <name evidence="2" type="ORF">L873DRAFT_1787581</name>
</gene>
<organism evidence="2 3">
    <name type="scientific">Choiromyces venosus 120613-1</name>
    <dbReference type="NCBI Taxonomy" id="1336337"/>
    <lineage>
        <taxon>Eukaryota</taxon>
        <taxon>Fungi</taxon>
        <taxon>Dikarya</taxon>
        <taxon>Ascomycota</taxon>
        <taxon>Pezizomycotina</taxon>
        <taxon>Pezizomycetes</taxon>
        <taxon>Pezizales</taxon>
        <taxon>Tuberaceae</taxon>
        <taxon>Choiromyces</taxon>
    </lineage>
</organism>
<feature type="compositionally biased region" description="Polar residues" evidence="1">
    <location>
        <begin position="1"/>
        <end position="12"/>
    </location>
</feature>